<sequence length="104" mass="10660">MAWVVLIISGLLETAWATALSASHGFTRLWPTLIFAVTLVLSMGGLALALRSIPVGTGYAVWVGIGAVGTAIVGMMWLGEGASAGKLLCLLLVVSGIVGLKLTH</sequence>
<evidence type="ECO:0000256" key="3">
    <source>
        <dbReference type="ARBA" id="ARBA00022475"/>
    </source>
</evidence>
<dbReference type="Gene3D" id="1.10.3730.20">
    <property type="match status" value="1"/>
</dbReference>
<dbReference type="EMBL" id="VFQC01000002">
    <property type="protein sequence ID" value="TQN28610.1"/>
    <property type="molecule type" value="Genomic_DNA"/>
</dbReference>
<dbReference type="GO" id="GO:0022857">
    <property type="term" value="F:transmembrane transporter activity"/>
    <property type="evidence" value="ECO:0007669"/>
    <property type="project" value="InterPro"/>
</dbReference>
<evidence type="ECO:0000256" key="5">
    <source>
        <dbReference type="ARBA" id="ARBA00022989"/>
    </source>
</evidence>
<keyword evidence="6 8" id="KW-0472">Membrane</keyword>
<keyword evidence="10" id="KW-1185">Reference proteome</keyword>
<organism evidence="9 10">
    <name type="scientific">Haloactinospora alba</name>
    <dbReference type="NCBI Taxonomy" id="405555"/>
    <lineage>
        <taxon>Bacteria</taxon>
        <taxon>Bacillati</taxon>
        <taxon>Actinomycetota</taxon>
        <taxon>Actinomycetes</taxon>
        <taxon>Streptosporangiales</taxon>
        <taxon>Nocardiopsidaceae</taxon>
        <taxon>Haloactinospora</taxon>
    </lineage>
</organism>
<dbReference type="InterPro" id="IPR037185">
    <property type="entry name" value="EmrE-like"/>
</dbReference>
<evidence type="ECO:0000313" key="10">
    <source>
        <dbReference type="Proteomes" id="UP000317422"/>
    </source>
</evidence>
<evidence type="ECO:0000256" key="6">
    <source>
        <dbReference type="ARBA" id="ARBA00023136"/>
    </source>
</evidence>
<dbReference type="InterPro" id="IPR045324">
    <property type="entry name" value="Small_multidrug_res"/>
</dbReference>
<evidence type="ECO:0000256" key="8">
    <source>
        <dbReference type="SAM" id="Phobius"/>
    </source>
</evidence>
<feature type="transmembrane region" description="Helical" evidence="8">
    <location>
        <begin position="59"/>
        <end position="78"/>
    </location>
</feature>
<reference evidence="9 10" key="1">
    <citation type="submission" date="2019-06" db="EMBL/GenBank/DDBJ databases">
        <title>Sequencing the genomes of 1000 actinobacteria strains.</title>
        <authorList>
            <person name="Klenk H.-P."/>
        </authorList>
    </citation>
    <scope>NUCLEOTIDE SEQUENCE [LARGE SCALE GENOMIC DNA]</scope>
    <source>
        <strain evidence="9 10">DSM 45015</strain>
    </source>
</reference>
<name>A0A543N9X9_9ACTN</name>
<dbReference type="Pfam" id="PF00893">
    <property type="entry name" value="Multi_Drug_Res"/>
    <property type="match status" value="1"/>
</dbReference>
<evidence type="ECO:0000256" key="1">
    <source>
        <dbReference type="ARBA" id="ARBA00004651"/>
    </source>
</evidence>
<dbReference type="InterPro" id="IPR000390">
    <property type="entry name" value="Small_drug/metabolite_transptr"/>
</dbReference>
<dbReference type="PANTHER" id="PTHR30561:SF0">
    <property type="entry name" value="GUANIDINIUM EXPORTER"/>
    <property type="match status" value="1"/>
</dbReference>
<dbReference type="GO" id="GO:0005886">
    <property type="term" value="C:plasma membrane"/>
    <property type="evidence" value="ECO:0007669"/>
    <property type="project" value="UniProtKB-SubCell"/>
</dbReference>
<keyword evidence="2" id="KW-0813">Transport</keyword>
<keyword evidence="3" id="KW-1003">Cell membrane</keyword>
<evidence type="ECO:0000256" key="4">
    <source>
        <dbReference type="ARBA" id="ARBA00022692"/>
    </source>
</evidence>
<evidence type="ECO:0000256" key="7">
    <source>
        <dbReference type="RuleBase" id="RU003942"/>
    </source>
</evidence>
<gene>
    <name evidence="9" type="ORF">FHX37_3964</name>
</gene>
<keyword evidence="5 8" id="KW-1133">Transmembrane helix</keyword>
<dbReference type="AlphaFoldDB" id="A0A543N9X9"/>
<feature type="transmembrane region" description="Helical" evidence="8">
    <location>
        <begin position="33"/>
        <end position="50"/>
    </location>
</feature>
<protein>
    <submittedName>
        <fullName evidence="9">Quaternary ammonium compound-resistance protein SugE</fullName>
    </submittedName>
</protein>
<keyword evidence="4 7" id="KW-0812">Transmembrane</keyword>
<accession>A0A543N9X9</accession>
<dbReference type="FunFam" id="1.10.3730.20:FF:000001">
    <property type="entry name" value="Quaternary ammonium compound resistance transporter SugE"/>
    <property type="match status" value="1"/>
</dbReference>
<dbReference type="RefSeq" id="WP_141925638.1">
    <property type="nucleotide sequence ID" value="NZ_VFQC01000002.1"/>
</dbReference>
<dbReference type="OrthoDB" id="21828at2"/>
<proteinExistence type="inferred from homology"/>
<comment type="caution">
    <text evidence="9">The sequence shown here is derived from an EMBL/GenBank/DDBJ whole genome shotgun (WGS) entry which is preliminary data.</text>
</comment>
<comment type="subcellular location">
    <subcellularLocation>
        <location evidence="1 7">Cell membrane</location>
        <topology evidence="1 7">Multi-pass membrane protein</topology>
    </subcellularLocation>
</comment>
<dbReference type="SUPFAM" id="SSF103481">
    <property type="entry name" value="Multidrug resistance efflux transporter EmrE"/>
    <property type="match status" value="1"/>
</dbReference>
<dbReference type="Proteomes" id="UP000317422">
    <property type="component" value="Unassembled WGS sequence"/>
</dbReference>
<comment type="similarity">
    <text evidence="7">Belongs to the drug/metabolite transporter (DMT) superfamily. Small multidrug resistance (SMR) (TC 2.A.7.1) family.</text>
</comment>
<evidence type="ECO:0000256" key="2">
    <source>
        <dbReference type="ARBA" id="ARBA00022448"/>
    </source>
</evidence>
<feature type="transmembrane region" description="Helical" evidence="8">
    <location>
        <begin position="84"/>
        <end position="103"/>
    </location>
</feature>
<evidence type="ECO:0000313" key="9">
    <source>
        <dbReference type="EMBL" id="TQN28610.1"/>
    </source>
</evidence>
<dbReference type="PANTHER" id="PTHR30561">
    <property type="entry name" value="SMR FAMILY PROTON-DEPENDENT DRUG EFFLUX TRANSPORTER SUGE"/>
    <property type="match status" value="1"/>
</dbReference>